<dbReference type="Proteomes" id="UP000632273">
    <property type="component" value="Unassembled WGS sequence"/>
</dbReference>
<evidence type="ECO:0000313" key="1">
    <source>
        <dbReference type="EMBL" id="GGF27117.1"/>
    </source>
</evidence>
<evidence type="ECO:0000313" key="2">
    <source>
        <dbReference type="Proteomes" id="UP000632273"/>
    </source>
</evidence>
<proteinExistence type="predicted"/>
<keyword evidence="2" id="KW-1185">Reference proteome</keyword>
<name>A0ABQ1UVF4_9BACT</name>
<comment type="caution">
    <text evidence="1">The sequence shown here is derived from an EMBL/GenBank/DDBJ whole genome shotgun (WGS) entry which is preliminary data.</text>
</comment>
<gene>
    <name evidence="1" type="ORF">GCM10011383_43400</name>
</gene>
<sequence length="64" mass="7437">MEADELHFLEDSLANAELLYCETCQDDTLHTHEEVLDRSEGVTELKMRCTDCMTCRTWLQVEGK</sequence>
<reference evidence="2" key="1">
    <citation type="journal article" date="2019" name="Int. J. Syst. Evol. Microbiol.">
        <title>The Global Catalogue of Microorganisms (GCM) 10K type strain sequencing project: providing services to taxonomists for standard genome sequencing and annotation.</title>
        <authorList>
            <consortium name="The Broad Institute Genomics Platform"/>
            <consortium name="The Broad Institute Genome Sequencing Center for Infectious Disease"/>
            <person name="Wu L."/>
            <person name="Ma J."/>
        </authorList>
    </citation>
    <scope>NUCLEOTIDE SEQUENCE [LARGE SCALE GENOMIC DNA]</scope>
    <source>
        <strain evidence="2">CGMCC 1.15197</strain>
    </source>
</reference>
<evidence type="ECO:0008006" key="3">
    <source>
        <dbReference type="Google" id="ProtNLM"/>
    </source>
</evidence>
<dbReference type="EMBL" id="BMHT01000011">
    <property type="protein sequence ID" value="GGF27117.1"/>
    <property type="molecule type" value="Genomic_DNA"/>
</dbReference>
<accession>A0ABQ1UVF4</accession>
<protein>
    <recommendedName>
        <fullName evidence="3">CPXCG motif-containing cysteine-rich protein</fullName>
    </recommendedName>
</protein>
<organism evidence="1 2">
    <name type="scientific">Hymenobacter cavernae</name>
    <dbReference type="NCBI Taxonomy" id="2044852"/>
    <lineage>
        <taxon>Bacteria</taxon>
        <taxon>Pseudomonadati</taxon>
        <taxon>Bacteroidota</taxon>
        <taxon>Cytophagia</taxon>
        <taxon>Cytophagales</taxon>
        <taxon>Hymenobacteraceae</taxon>
        <taxon>Hymenobacter</taxon>
    </lineage>
</organism>